<dbReference type="Proteomes" id="UP001198983">
    <property type="component" value="Chromosome"/>
</dbReference>
<protein>
    <recommendedName>
        <fullName evidence="3">DUF4830 domain-containing protein</fullName>
    </recommendedName>
</protein>
<dbReference type="KEGG" id="tem:JW646_08400"/>
<sequence length="144" mass="16325">MKVVKYIINCTIILMILFISGCNHINNNNIDQIALEEAKRIVANEGYSLESEILSESDILVGDAGAFKLIKEASIEGGYSKDNFNSMTEDRRVVSYKLKEKSKFKDRPIMLCLVIDKNKVIGAYLDYDGYYPSISPINFKENIK</sequence>
<evidence type="ECO:0000313" key="1">
    <source>
        <dbReference type="EMBL" id="UEL49451.1"/>
    </source>
</evidence>
<dbReference type="PROSITE" id="PS51257">
    <property type="entry name" value="PROKAR_LIPOPROTEIN"/>
    <property type="match status" value="1"/>
</dbReference>
<evidence type="ECO:0000313" key="2">
    <source>
        <dbReference type="Proteomes" id="UP001198983"/>
    </source>
</evidence>
<name>A0AAX2ZKQ0_9FIRM</name>
<evidence type="ECO:0008006" key="3">
    <source>
        <dbReference type="Google" id="ProtNLM"/>
    </source>
</evidence>
<keyword evidence="2" id="KW-1185">Reference proteome</keyword>
<gene>
    <name evidence="1" type="ORF">JW646_08400</name>
</gene>
<organism evidence="1 2">
    <name type="scientific">Terrisporobacter hibernicus</name>
    <dbReference type="NCBI Taxonomy" id="2813371"/>
    <lineage>
        <taxon>Bacteria</taxon>
        <taxon>Bacillati</taxon>
        <taxon>Bacillota</taxon>
        <taxon>Clostridia</taxon>
        <taxon>Peptostreptococcales</taxon>
        <taxon>Peptostreptococcaceae</taxon>
        <taxon>Terrisporobacter</taxon>
    </lineage>
</organism>
<dbReference type="AlphaFoldDB" id="A0AAX2ZKQ0"/>
<dbReference type="EMBL" id="CP081135">
    <property type="protein sequence ID" value="UEL49451.1"/>
    <property type="molecule type" value="Genomic_DNA"/>
</dbReference>
<accession>A0AAX2ZKQ0</accession>
<reference evidence="1 2" key="1">
    <citation type="journal article" date="2023" name="Int. J. Syst. Evol. Microbiol.">
        <title>Terrisporobacter hibernicus sp. nov., isolated from bovine faeces in Northern Ireland.</title>
        <authorList>
            <person name="Mitchell M."/>
            <person name="Nguyen S.V."/>
            <person name="Connor M."/>
            <person name="Fairley D.J."/>
            <person name="Donoghue O."/>
            <person name="Marshall H."/>
            <person name="Koolman L."/>
            <person name="McMullan G."/>
            <person name="Schaffer K.E."/>
            <person name="McGrath J.W."/>
            <person name="Fanning S."/>
        </authorList>
    </citation>
    <scope>NUCLEOTIDE SEQUENCE [LARGE SCALE GENOMIC DNA]</scope>
    <source>
        <strain evidence="1 2">MCA3</strain>
    </source>
</reference>
<dbReference type="RefSeq" id="WP_228417272.1">
    <property type="nucleotide sequence ID" value="NZ_CP081135.1"/>
</dbReference>
<proteinExistence type="predicted"/>